<gene>
    <name evidence="2" type="ORF">TNIN_219541</name>
</gene>
<dbReference type="AlphaFoldDB" id="A0A8X7BTE9"/>
<protein>
    <submittedName>
        <fullName evidence="2">Uncharacterized protein</fullName>
    </submittedName>
</protein>
<reference evidence="2" key="1">
    <citation type="submission" date="2020-08" db="EMBL/GenBank/DDBJ databases">
        <title>Multicomponent nature underlies the extraordinary mechanical properties of spider dragline silk.</title>
        <authorList>
            <person name="Kono N."/>
            <person name="Nakamura H."/>
            <person name="Mori M."/>
            <person name="Yoshida Y."/>
            <person name="Ohtoshi R."/>
            <person name="Malay A.D."/>
            <person name="Moran D.A.P."/>
            <person name="Tomita M."/>
            <person name="Numata K."/>
            <person name="Arakawa K."/>
        </authorList>
    </citation>
    <scope>NUCLEOTIDE SEQUENCE</scope>
</reference>
<feature type="compositionally biased region" description="Basic and acidic residues" evidence="1">
    <location>
        <begin position="60"/>
        <end position="70"/>
    </location>
</feature>
<evidence type="ECO:0000313" key="3">
    <source>
        <dbReference type="Proteomes" id="UP000886998"/>
    </source>
</evidence>
<evidence type="ECO:0000313" key="2">
    <source>
        <dbReference type="EMBL" id="GFY43185.1"/>
    </source>
</evidence>
<feature type="compositionally biased region" description="Basic and acidic residues" evidence="1">
    <location>
        <begin position="26"/>
        <end position="46"/>
    </location>
</feature>
<accession>A0A8X7BTE9</accession>
<feature type="region of interest" description="Disordered" evidence="1">
    <location>
        <begin position="1"/>
        <end position="81"/>
    </location>
</feature>
<sequence>TFKPGVGVHKTGSFVSGMYDTGTGRTRSERTPELEEHVLREFEEQPKMSSQMNPRRKGSQRIDECWEPKAFDPIMRSVSTP</sequence>
<organism evidence="2 3">
    <name type="scientific">Trichonephila inaurata madagascariensis</name>
    <dbReference type="NCBI Taxonomy" id="2747483"/>
    <lineage>
        <taxon>Eukaryota</taxon>
        <taxon>Metazoa</taxon>
        <taxon>Ecdysozoa</taxon>
        <taxon>Arthropoda</taxon>
        <taxon>Chelicerata</taxon>
        <taxon>Arachnida</taxon>
        <taxon>Araneae</taxon>
        <taxon>Araneomorphae</taxon>
        <taxon>Entelegynae</taxon>
        <taxon>Araneoidea</taxon>
        <taxon>Nephilidae</taxon>
        <taxon>Trichonephila</taxon>
        <taxon>Trichonephila inaurata</taxon>
    </lineage>
</organism>
<dbReference type="EMBL" id="BMAV01003533">
    <property type="protein sequence ID" value="GFY43185.1"/>
    <property type="molecule type" value="Genomic_DNA"/>
</dbReference>
<keyword evidence="3" id="KW-1185">Reference proteome</keyword>
<comment type="caution">
    <text evidence="2">The sequence shown here is derived from an EMBL/GenBank/DDBJ whole genome shotgun (WGS) entry which is preliminary data.</text>
</comment>
<proteinExistence type="predicted"/>
<dbReference type="Proteomes" id="UP000886998">
    <property type="component" value="Unassembled WGS sequence"/>
</dbReference>
<evidence type="ECO:0000256" key="1">
    <source>
        <dbReference type="SAM" id="MobiDB-lite"/>
    </source>
</evidence>
<feature type="non-terminal residue" evidence="2">
    <location>
        <position position="1"/>
    </location>
</feature>
<name>A0A8X7BTE9_9ARAC</name>